<evidence type="ECO:0000256" key="1">
    <source>
        <dbReference type="ARBA" id="ARBA00006442"/>
    </source>
</evidence>
<name>A0A2T2ZES9_9NOCA</name>
<dbReference type="AlphaFoldDB" id="A0A2T2ZES9"/>
<dbReference type="Pfam" id="PF07992">
    <property type="entry name" value="Pyr_redox_2"/>
    <property type="match status" value="1"/>
</dbReference>
<keyword evidence="4" id="KW-0560">Oxidoreductase</keyword>
<accession>A0A2T2ZES9</accession>
<evidence type="ECO:0000256" key="3">
    <source>
        <dbReference type="ARBA" id="ARBA00022827"/>
    </source>
</evidence>
<dbReference type="InterPro" id="IPR023753">
    <property type="entry name" value="FAD/NAD-binding_dom"/>
</dbReference>
<evidence type="ECO:0000259" key="5">
    <source>
        <dbReference type="Pfam" id="PF07992"/>
    </source>
</evidence>
<dbReference type="PANTHER" id="PTHR43735:SF3">
    <property type="entry name" value="FERROPTOSIS SUPPRESSOR PROTEIN 1"/>
    <property type="match status" value="1"/>
</dbReference>
<proteinExistence type="inferred from homology"/>
<evidence type="ECO:0000313" key="7">
    <source>
        <dbReference type="Proteomes" id="UP000241647"/>
    </source>
</evidence>
<feature type="domain" description="FAD/NAD(P)-binding" evidence="5">
    <location>
        <begin position="5"/>
        <end position="291"/>
    </location>
</feature>
<dbReference type="GO" id="GO:0005737">
    <property type="term" value="C:cytoplasm"/>
    <property type="evidence" value="ECO:0007669"/>
    <property type="project" value="TreeGrafter"/>
</dbReference>
<gene>
    <name evidence="6" type="ORF">C8259_02720</name>
</gene>
<dbReference type="GO" id="GO:0004174">
    <property type="term" value="F:electron-transferring-flavoprotein dehydrogenase activity"/>
    <property type="evidence" value="ECO:0007669"/>
    <property type="project" value="TreeGrafter"/>
</dbReference>
<keyword evidence="2" id="KW-0285">Flavoprotein</keyword>
<dbReference type="Proteomes" id="UP000241647">
    <property type="component" value="Unassembled WGS sequence"/>
</dbReference>
<organism evidence="6 7">
    <name type="scientific">Nocardia nova</name>
    <dbReference type="NCBI Taxonomy" id="37330"/>
    <lineage>
        <taxon>Bacteria</taxon>
        <taxon>Bacillati</taxon>
        <taxon>Actinomycetota</taxon>
        <taxon>Actinomycetes</taxon>
        <taxon>Mycobacteriales</taxon>
        <taxon>Nocardiaceae</taxon>
        <taxon>Nocardia</taxon>
    </lineage>
</organism>
<evidence type="ECO:0000256" key="2">
    <source>
        <dbReference type="ARBA" id="ARBA00022630"/>
    </source>
</evidence>
<keyword evidence="3" id="KW-0274">FAD</keyword>
<comment type="caution">
    <text evidence="6">The sequence shown here is derived from an EMBL/GenBank/DDBJ whole genome shotgun (WGS) entry which is preliminary data.</text>
</comment>
<evidence type="ECO:0000256" key="4">
    <source>
        <dbReference type="ARBA" id="ARBA00023002"/>
    </source>
</evidence>
<comment type="similarity">
    <text evidence="1">Belongs to the FAD-dependent oxidoreductase family.</text>
</comment>
<dbReference type="InterPro" id="IPR036188">
    <property type="entry name" value="FAD/NAD-bd_sf"/>
</dbReference>
<dbReference type="RefSeq" id="WP_063030793.1">
    <property type="nucleotide sequence ID" value="NZ_PYHS01000001.1"/>
</dbReference>
<reference evidence="6 7" key="1">
    <citation type="submission" date="2018-02" db="EMBL/GenBank/DDBJ databases">
        <title>8 Nocardia nova and 1 Nocardia cyriacigeorgica strain used for evolution to TMP-SMX.</title>
        <authorList>
            <person name="Mehta H."/>
            <person name="Weng J."/>
            <person name="Shamoo Y."/>
        </authorList>
    </citation>
    <scope>NUCLEOTIDE SEQUENCE [LARGE SCALE GENOMIC DNA]</scope>
    <source>
        <strain evidence="6 7">ATCC 33727</strain>
    </source>
</reference>
<sequence length="376" mass="40925">MTGPRVVIVGLGDTGVLTGIRLGRDADVVGITTKPGFVSGQELGLRLARPQEWMRDYRIGYDRFRGLDPMRIVHGSATALDTTNRTVRVRHVDGSSSDEPYDLVVIATGVTNGFWRHPALQDHADVDADLASHHRRIADAGTVVVVGGGAAAASCAAQIAERWPAKEVHFCFPGQRALPEHHHRVWTRVESRLGALGVVIHPGHRAIPPPASDLGSGPVEWSTGQPPTTADVVIWAIGRIRPNTAWLPPDMLDERGFVRVLPTLRVVGFDDVFAVGDVAATDRLRSSARNQGHKVLAHNLRAHANGTSLRVYRPPRRRWGSVLGVQRDGLTVYAPNGLGFRFPLRTTDALQRFVVRRGIYGGVREAGKNSGPAEHR</sequence>
<dbReference type="Gene3D" id="3.50.50.100">
    <property type="match status" value="1"/>
</dbReference>
<evidence type="ECO:0000313" key="6">
    <source>
        <dbReference type="EMBL" id="PSR66240.1"/>
    </source>
</evidence>
<dbReference type="PANTHER" id="PTHR43735">
    <property type="entry name" value="APOPTOSIS-INDUCING FACTOR 1"/>
    <property type="match status" value="1"/>
</dbReference>
<protein>
    <submittedName>
        <fullName evidence="6">Pyridine nucleotide-disulfide oxidoreductase</fullName>
    </submittedName>
</protein>
<dbReference type="EMBL" id="PYHS01000001">
    <property type="protein sequence ID" value="PSR66240.1"/>
    <property type="molecule type" value="Genomic_DNA"/>
</dbReference>
<dbReference type="PRINTS" id="PR00368">
    <property type="entry name" value="FADPNR"/>
</dbReference>
<dbReference type="SUPFAM" id="SSF51905">
    <property type="entry name" value="FAD/NAD(P)-binding domain"/>
    <property type="match status" value="2"/>
</dbReference>
<dbReference type="GO" id="GO:0050660">
    <property type="term" value="F:flavin adenine dinucleotide binding"/>
    <property type="evidence" value="ECO:0007669"/>
    <property type="project" value="TreeGrafter"/>
</dbReference>